<dbReference type="Proteomes" id="UP001519863">
    <property type="component" value="Unassembled WGS sequence"/>
</dbReference>
<name>A0ABS7BDT5_9ACTN</name>
<evidence type="ECO:0000313" key="1">
    <source>
        <dbReference type="EMBL" id="MBW6438859.1"/>
    </source>
</evidence>
<dbReference type="RefSeq" id="WP_220148049.1">
    <property type="nucleotide sequence ID" value="NZ_JAHXZI010000022.1"/>
</dbReference>
<proteinExistence type="predicted"/>
<accession>A0ABS7BDT5</accession>
<gene>
    <name evidence="1" type="ORF">KZ829_34530</name>
</gene>
<protein>
    <submittedName>
        <fullName evidence="1">Uncharacterized protein</fullName>
    </submittedName>
</protein>
<organism evidence="1 2">
    <name type="scientific">Actinoplanes hulinensis</name>
    <dbReference type="NCBI Taxonomy" id="1144547"/>
    <lineage>
        <taxon>Bacteria</taxon>
        <taxon>Bacillati</taxon>
        <taxon>Actinomycetota</taxon>
        <taxon>Actinomycetes</taxon>
        <taxon>Micromonosporales</taxon>
        <taxon>Micromonosporaceae</taxon>
        <taxon>Actinoplanes</taxon>
    </lineage>
</organism>
<sequence length="74" mass="7989">MSDRLLSPARMMLTIVATKSATPPASRTVQKAMPPRVVPRSAAAIEWKVITALLVSLTHPMVSAPESPGRQPWV</sequence>
<comment type="caution">
    <text evidence="1">The sequence shown here is derived from an EMBL/GenBank/DDBJ whole genome shotgun (WGS) entry which is preliminary data.</text>
</comment>
<reference evidence="1 2" key="1">
    <citation type="journal article" date="2013" name="Antonie Van Leeuwenhoek">
        <title>Actinoplanes hulinensis sp. nov., a novel actinomycete isolated from soybean root (Glycine max (L.) Merr).</title>
        <authorList>
            <person name="Shen Y."/>
            <person name="Liu C."/>
            <person name="Wang X."/>
            <person name="Zhao J."/>
            <person name="Jia F."/>
            <person name="Zhang Y."/>
            <person name="Wang L."/>
            <person name="Yang D."/>
            <person name="Xiang W."/>
        </authorList>
    </citation>
    <scope>NUCLEOTIDE SEQUENCE [LARGE SCALE GENOMIC DNA]</scope>
    <source>
        <strain evidence="1 2">NEAU-M9</strain>
    </source>
</reference>
<dbReference type="EMBL" id="JAHXZI010000022">
    <property type="protein sequence ID" value="MBW6438859.1"/>
    <property type="molecule type" value="Genomic_DNA"/>
</dbReference>
<evidence type="ECO:0000313" key="2">
    <source>
        <dbReference type="Proteomes" id="UP001519863"/>
    </source>
</evidence>
<keyword evidence="2" id="KW-1185">Reference proteome</keyword>